<organism evidence="3 4">
    <name type="scientific">Clonorchis sinensis</name>
    <name type="common">Chinese liver fluke</name>
    <dbReference type="NCBI Taxonomy" id="79923"/>
    <lineage>
        <taxon>Eukaryota</taxon>
        <taxon>Metazoa</taxon>
        <taxon>Spiralia</taxon>
        <taxon>Lophotrochozoa</taxon>
        <taxon>Platyhelminthes</taxon>
        <taxon>Trematoda</taxon>
        <taxon>Digenea</taxon>
        <taxon>Opisthorchiida</taxon>
        <taxon>Opisthorchiata</taxon>
        <taxon>Opisthorchiidae</taxon>
        <taxon>Clonorchis</taxon>
    </lineage>
</organism>
<sequence length="1944" mass="210837">MFRDGLAVYGPTPTELQGLLERSQQCRRKIRLLQVRDQAKNEAKNIRKKYQLRKRVLEENVAKKLQTAIESRLNEELDAKFTEYKNYLDNVGLGHASASLWHDPKIDLDRERRVAQEQAVKRFNVALQAQQTKREVKQQDESEPRLRLAEVRAIEQERAHLVAALPKPAPPPYDLDAPTRAPKQAVLVLDAESQNTAAVYSAPSAVLLMTTSTKDGSDKTSTEAQDAVSAAQMEEDRLLLAQRASSVRTKEELVKADVRGHEALKRERVQQHYRTLLDRMDELSRTEAARLRSEAKMMKPKDEQAVKRRLEKVFEKEILQQLSDARQQVDNAEFPSSLDQVVRASRPSVWDEMDENAAVSDDVQTSGETKRGVLTSRENLMQEMRNDADATHMPTPKPSWMGPDALSTVPTRNDNDSASSDDLSQQMRGTPRTPFISPEAKSLSDPCLTLSFEGNLRPGAESLVHDERSEPPSVSRPSLMSRKESANGRDLVSSATPRVNESPRLRLELDLIRQQALLDEELATIESRLARLRMAAATNAHIRDENLSAESVNEPVPTENLPFLAKRVTSRETYVVDGFAAEDNVAKSAREAPPEGYQLSILTKQPLLKSLPQPCVEQLAALVRAQVSSLRAPLDVPSLTSSTLVSSSSSSLVQSDSVPEVQHSPDSVSDTVSEDVTPIPRRSSSSSTLPGEEPLADELAEPALGFQIDSAGAFQRSEPTSLSAVLAPNSPPHILDATLNSRENADAPSNVPLAPRLSLTGLSADERAVLKSVNKLAARLTNVAIHEASKELASMSVPADSTSMPPLPTSSMTLPPAPSQTGDSKFPPSSSPSSTTTGPNQEALLSTRQPNEINSLEPTGTFSSDSLKAELRSLLTSSLINTLLSQTTDSTISTTGLSGTDVLRRILNSHGNPVTNGTGVDLQSTQALHTSSDIADFVGSNGEAAPAAVTSPSSVSPSSASQHEPCSVPVQTLEPVESSACEENTTYRPNHPMAGDGIQAPCLSARESAIKQIKTRVLHEYITVNKDWLLSLAGQNTKSKSFGTASSISASSSRTCSCSSASFRHLSAVDGESDEGHGSPQDTKTDAALSASTTATWNGSQHQATRSQPSTPTWHSSYTAFKPLPRLEEATSEESVQDSLTHLPVLAENANAAVDASRTPSSSWSGSRRSASEFAALSRCSTSNSNLESARPSTPVPPGSTANSPGSCLSSSVERKSTSEDTTLHQLRNRIPSTPAEPQEVEVVPCLGSNMSSASSHLHPDSLVRELLDSGEDNSFWLLNQPPPARPSYQTEYPPGIAAQTRTTTTIDSSLVWDDMDGDGSKEHLSSQPLVASSDPKVIPSEASVQPVSNRQPCIPCSPTKEPRPSTPAEGATARGTSDRDLPPMFQSLPTVFVDCESDSPTEIQHVKKAPFSRNLPVYASWSNFNRFQPWTDIVPSISDSLRSFQQHEESCLLADDPPPTGAHVGAPAHQARGKGQRKFLDWKPDQIDSNMVRQNAHAIKAVAIPLSKPRAVGAANRITASRETAAKTRKTSARAQTIPVESAPALQGTSTNSDVLTRRTRNASVSVSLRKKPRYRRPSVSVRTSNGRKPAIAANQKMEPSPSCVNRHQATSRKPYSHDVEKCYVHGPPPETKPTLPGAVNGPVPSSSNSGAPTHSKSVEHALLQQLGQWRAARFGLRNRTDPHITSTASRSSAFSTANGLSAQFQSTVSVTVPEHVDFSAIHPGPPPPVVERSFMDDPSFIVPWFNEDHVSASLVQRPSTPTPAETGRRPSTSSEEYSTVPYHLGSSGREAVPVGFMDYRGVEVASAACAGDEIPVKRRHGTNEVRFVVPDPHDVVRSGGTASQSHNGTQPHPLQSANRTNPTVTGHAIRVPDLASRAQQPNDALSTPVHTSSVDVPRSSVYKTNRRKQRDELARQNRIRMKEFDQARRERLLRRSKKRTDR</sequence>
<feature type="region of interest" description="Disordered" evidence="2">
    <location>
        <begin position="1832"/>
        <end position="1866"/>
    </location>
</feature>
<feature type="region of interest" description="Disordered" evidence="2">
    <location>
        <begin position="1342"/>
        <end position="1383"/>
    </location>
</feature>
<feature type="region of interest" description="Disordered" evidence="2">
    <location>
        <begin position="792"/>
        <end position="842"/>
    </location>
</feature>
<feature type="compositionally biased region" description="Low complexity" evidence="2">
    <location>
        <begin position="1086"/>
        <end position="1096"/>
    </location>
</feature>
<feature type="compositionally biased region" description="Low complexity" evidence="2">
    <location>
        <begin position="944"/>
        <end position="961"/>
    </location>
</feature>
<feature type="compositionally biased region" description="Polar residues" evidence="2">
    <location>
        <begin position="1842"/>
        <end position="1866"/>
    </location>
</feature>
<accession>A0A8T1LY88</accession>
<evidence type="ECO:0000313" key="4">
    <source>
        <dbReference type="Proteomes" id="UP000286415"/>
    </source>
</evidence>
<feature type="region of interest" description="Disordered" evidence="2">
    <location>
        <begin position="1317"/>
        <end position="1336"/>
    </location>
</feature>
<gene>
    <name evidence="3" type="ORF">CSKR_113434</name>
</gene>
<feature type="compositionally biased region" description="Polar residues" evidence="2">
    <location>
        <begin position="1200"/>
        <end position="1212"/>
    </location>
</feature>
<feature type="region of interest" description="Disordered" evidence="2">
    <location>
        <begin position="1151"/>
        <end position="1170"/>
    </location>
</feature>
<keyword evidence="4" id="KW-1185">Reference proteome</keyword>
<feature type="compositionally biased region" description="Low complexity" evidence="2">
    <location>
        <begin position="646"/>
        <end position="658"/>
    </location>
</feature>
<feature type="region of interest" description="Disordered" evidence="2">
    <location>
        <begin position="1756"/>
        <end position="1786"/>
    </location>
</feature>
<feature type="compositionally biased region" description="Polar residues" evidence="2">
    <location>
        <begin position="1097"/>
        <end position="1118"/>
    </location>
</feature>
<feature type="compositionally biased region" description="Polar residues" evidence="2">
    <location>
        <begin position="1645"/>
        <end position="1657"/>
    </location>
</feature>
<feature type="region of interest" description="Disordered" evidence="2">
    <location>
        <begin position="1519"/>
        <end position="1657"/>
    </location>
</feature>
<evidence type="ECO:0000256" key="1">
    <source>
        <dbReference type="SAM" id="Coils"/>
    </source>
</evidence>
<reference evidence="3 4" key="2">
    <citation type="journal article" date="2021" name="Genomics">
        <title>High-quality reference genome for Clonorchis sinensis.</title>
        <authorList>
            <person name="Young N.D."/>
            <person name="Stroehlein A.J."/>
            <person name="Kinkar L."/>
            <person name="Wang T."/>
            <person name="Sohn W.M."/>
            <person name="Chang B.C.H."/>
            <person name="Kaur P."/>
            <person name="Weisz D."/>
            <person name="Dudchenko O."/>
            <person name="Aiden E.L."/>
            <person name="Korhonen P.K."/>
            <person name="Gasser R.B."/>
        </authorList>
    </citation>
    <scope>NUCLEOTIDE SEQUENCE [LARGE SCALE GENOMIC DNA]</scope>
    <source>
        <strain evidence="3">Cs-k2</strain>
    </source>
</reference>
<dbReference type="OrthoDB" id="6260897at2759"/>
<comment type="caution">
    <text evidence="3">The sequence shown here is derived from an EMBL/GenBank/DDBJ whole genome shotgun (WGS) entry which is preliminary data.</text>
</comment>
<keyword evidence="1" id="KW-0175">Coiled coil</keyword>
<feature type="region of interest" description="Disordered" evidence="2">
    <location>
        <begin position="943"/>
        <end position="970"/>
    </location>
</feature>
<feature type="compositionally biased region" description="Polar residues" evidence="2">
    <location>
        <begin position="1343"/>
        <end position="1352"/>
    </location>
</feature>
<feature type="region of interest" description="Disordered" evidence="2">
    <location>
        <begin position="1069"/>
        <end position="1118"/>
    </location>
</feature>
<feature type="region of interest" description="Disordered" evidence="2">
    <location>
        <begin position="646"/>
        <end position="694"/>
    </location>
</feature>
<protein>
    <submittedName>
        <fullName evidence="3">Uncharacterized protein</fullName>
    </submittedName>
</protein>
<evidence type="ECO:0000256" key="2">
    <source>
        <dbReference type="SAM" id="MobiDB-lite"/>
    </source>
</evidence>
<feature type="compositionally biased region" description="Low complexity" evidence="2">
    <location>
        <begin position="1157"/>
        <end position="1169"/>
    </location>
</feature>
<feature type="compositionally biased region" description="Basic and acidic residues" evidence="2">
    <location>
        <begin position="1911"/>
        <end position="1932"/>
    </location>
</feature>
<feature type="region of interest" description="Disordered" evidence="2">
    <location>
        <begin position="389"/>
        <end position="442"/>
    </location>
</feature>
<feature type="compositionally biased region" description="Basic and acidic residues" evidence="2">
    <location>
        <begin position="1213"/>
        <end position="1223"/>
    </location>
</feature>
<reference evidence="3 4" key="1">
    <citation type="journal article" date="2018" name="Biotechnol. Adv.">
        <title>Improved genomic resources and new bioinformatic workflow for the carcinogenic parasite Clonorchis sinensis: Biotechnological implications.</title>
        <authorList>
            <person name="Wang D."/>
            <person name="Korhonen P.K."/>
            <person name="Gasser R.B."/>
            <person name="Young N.D."/>
        </authorList>
    </citation>
    <scope>NUCLEOTIDE SEQUENCE [LARGE SCALE GENOMIC DNA]</scope>
    <source>
        <strain evidence="3">Cs-k2</strain>
    </source>
</reference>
<feature type="compositionally biased region" description="Low complexity" evidence="2">
    <location>
        <begin position="827"/>
        <end position="837"/>
    </location>
</feature>
<name>A0A8T1LY88_CLOSI</name>
<evidence type="ECO:0000313" key="3">
    <source>
        <dbReference type="EMBL" id="KAG5441709.1"/>
    </source>
</evidence>
<feature type="compositionally biased region" description="Low complexity" evidence="2">
    <location>
        <begin position="681"/>
        <end position="693"/>
    </location>
</feature>
<feature type="compositionally biased region" description="Basic residues" evidence="2">
    <location>
        <begin position="1933"/>
        <end position="1944"/>
    </location>
</feature>
<feature type="region of interest" description="Disordered" evidence="2">
    <location>
        <begin position="1183"/>
        <end position="1239"/>
    </location>
</feature>
<dbReference type="EMBL" id="NIRI02000076">
    <property type="protein sequence ID" value="KAG5441709.1"/>
    <property type="molecule type" value="Genomic_DNA"/>
</dbReference>
<feature type="compositionally biased region" description="Low complexity" evidence="2">
    <location>
        <begin position="801"/>
        <end position="814"/>
    </location>
</feature>
<feature type="compositionally biased region" description="Polar residues" evidence="2">
    <location>
        <begin position="1880"/>
        <end position="1896"/>
    </location>
</feature>
<feature type="coiled-coil region" evidence="1">
    <location>
        <begin position="29"/>
        <end position="60"/>
    </location>
</feature>
<proteinExistence type="predicted"/>
<feature type="region of interest" description="Disordered" evidence="2">
    <location>
        <begin position="1880"/>
        <end position="1944"/>
    </location>
</feature>
<feature type="compositionally biased region" description="Polar residues" evidence="2">
    <location>
        <begin position="1756"/>
        <end position="1779"/>
    </location>
</feature>
<feature type="compositionally biased region" description="Polar residues" evidence="2">
    <location>
        <begin position="1183"/>
        <end position="1192"/>
    </location>
</feature>
<feature type="region of interest" description="Disordered" evidence="2">
    <location>
        <begin position="461"/>
        <end position="497"/>
    </location>
</feature>
<dbReference type="Proteomes" id="UP000286415">
    <property type="component" value="Unassembled WGS sequence"/>
</dbReference>
<feature type="compositionally biased region" description="Polar residues" evidence="2">
    <location>
        <begin position="1604"/>
        <end position="1615"/>
    </location>
</feature>